<sequence>MMEESSFRSSMLSFILEGVMPPLLVFVFVLRFGILWGTSFSISCCSPVVGSRC</sequence>
<name>A0A0E9TEK0_ANGAN</name>
<protein>
    <submittedName>
        <fullName evidence="2">Uncharacterized protein</fullName>
    </submittedName>
</protein>
<reference evidence="2" key="2">
    <citation type="journal article" date="2015" name="Fish Shellfish Immunol.">
        <title>Early steps in the European eel (Anguilla anguilla)-Vibrio vulnificus interaction in the gills: Role of the RtxA13 toxin.</title>
        <authorList>
            <person name="Callol A."/>
            <person name="Pajuelo D."/>
            <person name="Ebbesson L."/>
            <person name="Teles M."/>
            <person name="MacKenzie S."/>
            <person name="Amaro C."/>
        </authorList>
    </citation>
    <scope>NUCLEOTIDE SEQUENCE</scope>
</reference>
<reference evidence="2" key="1">
    <citation type="submission" date="2014-11" db="EMBL/GenBank/DDBJ databases">
        <authorList>
            <person name="Amaro Gonzalez C."/>
        </authorList>
    </citation>
    <scope>NUCLEOTIDE SEQUENCE</scope>
</reference>
<feature type="transmembrane region" description="Helical" evidence="1">
    <location>
        <begin position="12"/>
        <end position="36"/>
    </location>
</feature>
<keyword evidence="1" id="KW-1133">Transmembrane helix</keyword>
<keyword evidence="1" id="KW-0472">Membrane</keyword>
<accession>A0A0E9TEK0</accession>
<dbReference type="EMBL" id="GBXM01057409">
    <property type="protein sequence ID" value="JAH51168.1"/>
    <property type="molecule type" value="Transcribed_RNA"/>
</dbReference>
<keyword evidence="1" id="KW-0812">Transmembrane</keyword>
<evidence type="ECO:0000313" key="2">
    <source>
        <dbReference type="EMBL" id="JAH51168.1"/>
    </source>
</evidence>
<proteinExistence type="predicted"/>
<organism evidence="2">
    <name type="scientific">Anguilla anguilla</name>
    <name type="common">European freshwater eel</name>
    <name type="synonym">Muraena anguilla</name>
    <dbReference type="NCBI Taxonomy" id="7936"/>
    <lineage>
        <taxon>Eukaryota</taxon>
        <taxon>Metazoa</taxon>
        <taxon>Chordata</taxon>
        <taxon>Craniata</taxon>
        <taxon>Vertebrata</taxon>
        <taxon>Euteleostomi</taxon>
        <taxon>Actinopterygii</taxon>
        <taxon>Neopterygii</taxon>
        <taxon>Teleostei</taxon>
        <taxon>Anguilliformes</taxon>
        <taxon>Anguillidae</taxon>
        <taxon>Anguilla</taxon>
    </lineage>
</organism>
<dbReference type="AlphaFoldDB" id="A0A0E9TEK0"/>
<evidence type="ECO:0000256" key="1">
    <source>
        <dbReference type="SAM" id="Phobius"/>
    </source>
</evidence>